<keyword evidence="3 10" id="KW-0237">DNA synthesis</keyword>
<dbReference type="SUPFAM" id="SSF52540">
    <property type="entry name" value="P-loop containing nucleoside triphosphate hydrolases"/>
    <property type="match status" value="1"/>
</dbReference>
<dbReference type="GO" id="GO:0005524">
    <property type="term" value="F:ATP binding"/>
    <property type="evidence" value="ECO:0007669"/>
    <property type="project" value="UniProtKB-KW"/>
</dbReference>
<evidence type="ECO:0000256" key="4">
    <source>
        <dbReference type="ARBA" id="ARBA00022679"/>
    </source>
</evidence>
<keyword evidence="6 10" id="KW-0418">Kinase</keyword>
<dbReference type="GO" id="GO:0005829">
    <property type="term" value="C:cytosol"/>
    <property type="evidence" value="ECO:0007669"/>
    <property type="project" value="TreeGrafter"/>
</dbReference>
<evidence type="ECO:0000256" key="7">
    <source>
        <dbReference type="ARBA" id="ARBA00022840"/>
    </source>
</evidence>
<reference evidence="12" key="1">
    <citation type="journal article" date="2021" name="PeerJ">
        <title>Extensive microbial diversity within the chicken gut microbiome revealed by metagenomics and culture.</title>
        <authorList>
            <person name="Gilroy R."/>
            <person name="Ravi A."/>
            <person name="Getino M."/>
            <person name="Pursley I."/>
            <person name="Horton D.L."/>
            <person name="Alikhan N.F."/>
            <person name="Baker D."/>
            <person name="Gharbi K."/>
            <person name="Hall N."/>
            <person name="Watson M."/>
            <person name="Adriaenssens E.M."/>
            <person name="Foster-Nyarko E."/>
            <person name="Jarju S."/>
            <person name="Secka A."/>
            <person name="Antonio M."/>
            <person name="Oren A."/>
            <person name="Chaudhuri R.R."/>
            <person name="La Ragione R."/>
            <person name="Hildebrand F."/>
            <person name="Pallen M.J."/>
        </authorList>
    </citation>
    <scope>NUCLEOTIDE SEQUENCE</scope>
    <source>
        <strain evidence="12">ChiGjej4B4-7305</strain>
    </source>
</reference>
<keyword evidence="4 10" id="KW-0808">Transferase</keyword>
<evidence type="ECO:0000313" key="12">
    <source>
        <dbReference type="EMBL" id="HIZ34218.1"/>
    </source>
</evidence>
<evidence type="ECO:0000256" key="1">
    <source>
        <dbReference type="ARBA" id="ARBA00007587"/>
    </source>
</evidence>
<dbReference type="Proteomes" id="UP000824037">
    <property type="component" value="Unassembled WGS sequence"/>
</dbReference>
<dbReference type="PANTHER" id="PTHR11441">
    <property type="entry name" value="THYMIDINE KINASE"/>
    <property type="match status" value="1"/>
</dbReference>
<evidence type="ECO:0000256" key="3">
    <source>
        <dbReference type="ARBA" id="ARBA00022634"/>
    </source>
</evidence>
<dbReference type="GO" id="GO:0046104">
    <property type="term" value="P:thymidine metabolic process"/>
    <property type="evidence" value="ECO:0007669"/>
    <property type="project" value="TreeGrafter"/>
</dbReference>
<evidence type="ECO:0000256" key="5">
    <source>
        <dbReference type="ARBA" id="ARBA00022741"/>
    </source>
</evidence>
<evidence type="ECO:0000313" key="13">
    <source>
        <dbReference type="Proteomes" id="UP000824037"/>
    </source>
</evidence>
<protein>
    <recommendedName>
        <fullName evidence="2 10">Thymidine kinase</fullName>
        <ecNumber evidence="2 10">2.7.1.21</ecNumber>
    </recommendedName>
</protein>
<feature type="active site" description="Proton acceptor" evidence="8">
    <location>
        <position position="103"/>
    </location>
</feature>
<dbReference type="GO" id="GO:0004797">
    <property type="term" value="F:thymidine kinase activity"/>
    <property type="evidence" value="ECO:0007669"/>
    <property type="project" value="UniProtKB-EC"/>
</dbReference>
<dbReference type="Gene3D" id="3.40.50.300">
    <property type="entry name" value="P-loop containing nucleotide triphosphate hydrolases"/>
    <property type="match status" value="1"/>
</dbReference>
<feature type="binding site" evidence="9">
    <location>
        <position position="194"/>
    </location>
    <ligand>
        <name>substrate</name>
    </ligand>
</feature>
<organism evidence="12 13">
    <name type="scientific">Candidatus Ruania gallistercoris</name>
    <dbReference type="NCBI Taxonomy" id="2838746"/>
    <lineage>
        <taxon>Bacteria</taxon>
        <taxon>Bacillati</taxon>
        <taxon>Actinomycetota</taxon>
        <taxon>Actinomycetes</taxon>
        <taxon>Micrococcales</taxon>
        <taxon>Ruaniaceae</taxon>
        <taxon>Ruania</taxon>
    </lineage>
</organism>
<dbReference type="EC" id="2.7.1.21" evidence="2 10"/>
<dbReference type="EMBL" id="DXBY01000012">
    <property type="protein sequence ID" value="HIZ34218.1"/>
    <property type="molecule type" value="Genomic_DNA"/>
</dbReference>
<dbReference type="PIRSF" id="PIRSF035805">
    <property type="entry name" value="TK_cell"/>
    <property type="match status" value="1"/>
</dbReference>
<evidence type="ECO:0000256" key="6">
    <source>
        <dbReference type="ARBA" id="ARBA00022777"/>
    </source>
</evidence>
<keyword evidence="5 10" id="KW-0547">Nucleotide-binding</keyword>
<gene>
    <name evidence="12" type="ORF">H9815_00435</name>
</gene>
<dbReference type="AlphaFoldDB" id="A0A9D2EB98"/>
<sequence length="211" mass="23114">MAKLHFKYGAMNSGKSDTLIKTAYNYQERGLPILVIKPATDTKSGDAVIARGGASRAVDILAHTGDDLRALILQAQEGSGPFTGLWSPRGSEVAPIACVLVDEAQFLTEEQVDQLFEVAKDDGISVICYGLRTDFLTRVFPGSRRLFELADNFEKLPTMCRCGSQAEFNCRRVGGVFVFEGEAVAIDGEDVVSYESLCGTCYRRERERAGR</sequence>
<evidence type="ECO:0000256" key="10">
    <source>
        <dbReference type="RuleBase" id="RU000544"/>
    </source>
</evidence>
<accession>A0A9D2EB98</accession>
<evidence type="ECO:0000256" key="11">
    <source>
        <dbReference type="RuleBase" id="RU004165"/>
    </source>
</evidence>
<dbReference type="InterPro" id="IPR001267">
    <property type="entry name" value="Thymidine_kinase"/>
</dbReference>
<dbReference type="PANTHER" id="PTHR11441:SF0">
    <property type="entry name" value="THYMIDINE KINASE, CYTOSOLIC"/>
    <property type="match status" value="1"/>
</dbReference>
<name>A0A9D2EB98_9MICO</name>
<reference evidence="12" key="2">
    <citation type="submission" date="2021-04" db="EMBL/GenBank/DDBJ databases">
        <authorList>
            <person name="Gilroy R."/>
        </authorList>
    </citation>
    <scope>NUCLEOTIDE SEQUENCE</scope>
    <source>
        <strain evidence="12">ChiGjej4B4-7305</strain>
    </source>
</reference>
<evidence type="ECO:0000256" key="2">
    <source>
        <dbReference type="ARBA" id="ARBA00012118"/>
    </source>
</evidence>
<proteinExistence type="inferred from homology"/>
<evidence type="ECO:0000256" key="9">
    <source>
        <dbReference type="PIRSR" id="PIRSR035805-2"/>
    </source>
</evidence>
<dbReference type="GO" id="GO:0071897">
    <property type="term" value="P:DNA biosynthetic process"/>
    <property type="evidence" value="ECO:0007669"/>
    <property type="project" value="UniProtKB-KW"/>
</dbReference>
<keyword evidence="7 10" id="KW-0067">ATP-binding</keyword>
<dbReference type="SUPFAM" id="SSF57716">
    <property type="entry name" value="Glucocorticoid receptor-like (DNA-binding domain)"/>
    <property type="match status" value="1"/>
</dbReference>
<dbReference type="Pfam" id="PF00265">
    <property type="entry name" value="TK"/>
    <property type="match status" value="2"/>
</dbReference>
<comment type="caution">
    <text evidence="12">The sequence shown here is derived from an EMBL/GenBank/DDBJ whole genome shotgun (WGS) entry which is preliminary data.</text>
</comment>
<evidence type="ECO:0000256" key="8">
    <source>
        <dbReference type="PIRSR" id="PIRSR035805-1"/>
    </source>
</evidence>
<dbReference type="InterPro" id="IPR027417">
    <property type="entry name" value="P-loop_NTPase"/>
</dbReference>
<comment type="similarity">
    <text evidence="1 11">Belongs to the thymidine kinase family.</text>
</comment>
<comment type="catalytic activity">
    <reaction evidence="10">
        <text>thymidine + ATP = dTMP + ADP + H(+)</text>
        <dbReference type="Rhea" id="RHEA:19129"/>
        <dbReference type="ChEBI" id="CHEBI:15378"/>
        <dbReference type="ChEBI" id="CHEBI:17748"/>
        <dbReference type="ChEBI" id="CHEBI:30616"/>
        <dbReference type="ChEBI" id="CHEBI:63528"/>
        <dbReference type="ChEBI" id="CHEBI:456216"/>
        <dbReference type="EC" id="2.7.1.21"/>
    </reaction>
</comment>
<dbReference type="NCBIfam" id="NF003300">
    <property type="entry name" value="PRK04296.1-5"/>
    <property type="match status" value="1"/>
</dbReference>